<sequence>KTCEYPTWAIQKGKLQTTTEKKNKLKRRSRNTERPEPKPVITLPLIQGITEKIITTMKKHNINTPTQPNTIVRKRLVHPKENISANTRCGVINKIPRKLCNKTYVGETGRQLSTRTTEHQKECEKETKQRPTRAAKQEAESTTKISHIRPLHKRKSYNGLGQHTDH</sequence>
<reference evidence="2" key="2">
    <citation type="submission" date="2016-06" db="EMBL/GenBank/DDBJ databases">
        <title>The genome of a short-lived fish provides insights into sex chromosome evolution and the genetic control of aging.</title>
        <authorList>
            <person name="Reichwald K."/>
            <person name="Felder M."/>
            <person name="Petzold A."/>
            <person name="Koch P."/>
            <person name="Groth M."/>
            <person name="Platzer M."/>
        </authorList>
    </citation>
    <scope>NUCLEOTIDE SEQUENCE</scope>
    <source>
        <tissue evidence="2">Brain</tissue>
    </source>
</reference>
<dbReference type="PANTHER" id="PTHR21301">
    <property type="entry name" value="REVERSE TRANSCRIPTASE"/>
    <property type="match status" value="1"/>
</dbReference>
<dbReference type="AlphaFoldDB" id="A0A1A8B105"/>
<proteinExistence type="predicted"/>
<organism evidence="2">
    <name type="scientific">Nothobranchius furzeri</name>
    <name type="common">Turquoise killifish</name>
    <dbReference type="NCBI Taxonomy" id="105023"/>
    <lineage>
        <taxon>Eukaryota</taxon>
        <taxon>Metazoa</taxon>
        <taxon>Chordata</taxon>
        <taxon>Craniata</taxon>
        <taxon>Vertebrata</taxon>
        <taxon>Euteleostomi</taxon>
        <taxon>Actinopterygii</taxon>
        <taxon>Neopterygii</taxon>
        <taxon>Teleostei</taxon>
        <taxon>Neoteleostei</taxon>
        <taxon>Acanthomorphata</taxon>
        <taxon>Ovalentaria</taxon>
        <taxon>Atherinomorphae</taxon>
        <taxon>Cyprinodontiformes</taxon>
        <taxon>Nothobranchiidae</taxon>
        <taxon>Nothobranchius</taxon>
    </lineage>
</organism>
<evidence type="ECO:0000256" key="1">
    <source>
        <dbReference type="SAM" id="MobiDB-lite"/>
    </source>
</evidence>
<accession>A0A1A8B105</accession>
<feature type="compositionally biased region" description="Basic residues" evidence="1">
    <location>
        <begin position="146"/>
        <end position="156"/>
    </location>
</feature>
<reference evidence="2" key="1">
    <citation type="submission" date="2016-05" db="EMBL/GenBank/DDBJ databases">
        <authorList>
            <person name="Lavstsen T."/>
            <person name="Jespersen J.S."/>
        </authorList>
    </citation>
    <scope>NUCLEOTIDE SEQUENCE</scope>
    <source>
        <tissue evidence="2">Brain</tissue>
    </source>
</reference>
<feature type="non-terminal residue" evidence="2">
    <location>
        <position position="166"/>
    </location>
</feature>
<feature type="non-terminal residue" evidence="2">
    <location>
        <position position="1"/>
    </location>
</feature>
<feature type="region of interest" description="Disordered" evidence="1">
    <location>
        <begin position="111"/>
        <end position="166"/>
    </location>
</feature>
<dbReference type="EMBL" id="HADY01021675">
    <property type="protein sequence ID" value="SBP60160.1"/>
    <property type="molecule type" value="Transcribed_RNA"/>
</dbReference>
<name>A0A1A8B105_NOTFU</name>
<dbReference type="PANTHER" id="PTHR21301:SF11">
    <property type="entry name" value="GIY-YIG DOMAIN-CONTAINING PROTEIN"/>
    <property type="match status" value="1"/>
</dbReference>
<gene>
    <name evidence="2" type="primary">Nfu_g_1_023834</name>
</gene>
<feature type="region of interest" description="Disordered" evidence="1">
    <location>
        <begin position="14"/>
        <end position="38"/>
    </location>
</feature>
<evidence type="ECO:0000313" key="2">
    <source>
        <dbReference type="EMBL" id="SBP60160.1"/>
    </source>
</evidence>
<feature type="compositionally biased region" description="Basic and acidic residues" evidence="1">
    <location>
        <begin position="116"/>
        <end position="141"/>
    </location>
</feature>
<protein>
    <submittedName>
        <fullName evidence="2">Uncharacterized protein</fullName>
    </submittedName>
</protein>